<keyword evidence="1" id="KW-0175">Coiled coil</keyword>
<dbReference type="InParanoid" id="H3A2K3"/>
<reference evidence="3" key="1">
    <citation type="submission" date="2011-08" db="EMBL/GenBank/DDBJ databases">
        <title>The draft genome of Latimeria chalumnae.</title>
        <authorList>
            <person name="Di Palma F."/>
            <person name="Alfoldi J."/>
            <person name="Johnson J."/>
            <person name="Berlin A."/>
            <person name="Gnerre S."/>
            <person name="Jaffe D."/>
            <person name="MacCallum I."/>
            <person name="Young S."/>
            <person name="Walker B.J."/>
            <person name="Lander E."/>
            <person name="Lindblad-Toh K."/>
        </authorList>
    </citation>
    <scope>NUCLEOTIDE SEQUENCE [LARGE SCALE GENOMIC DNA]</scope>
    <source>
        <strain evidence="3">Wild caught</strain>
    </source>
</reference>
<feature type="coiled-coil region" evidence="1">
    <location>
        <begin position="18"/>
        <end position="73"/>
    </location>
</feature>
<evidence type="ECO:0000313" key="3">
    <source>
        <dbReference type="Proteomes" id="UP000008672"/>
    </source>
</evidence>
<protein>
    <recommendedName>
        <fullName evidence="4">L1 transposable element RRM domain-containing protein</fullName>
    </recommendedName>
</protein>
<dbReference type="GeneTree" id="ENSGT00940000164075"/>
<proteinExistence type="predicted"/>
<accession>H3A2K3</accession>
<evidence type="ECO:0008006" key="4">
    <source>
        <dbReference type="Google" id="ProtNLM"/>
    </source>
</evidence>
<dbReference type="eggNOG" id="ENOG502SRQ0">
    <property type="taxonomic scope" value="Eukaryota"/>
</dbReference>
<dbReference type="PANTHER" id="PTHR11505">
    <property type="entry name" value="L1 TRANSPOSABLE ELEMENT-RELATED"/>
    <property type="match status" value="1"/>
</dbReference>
<dbReference type="Bgee" id="ENSLACG00000003451">
    <property type="expression patterns" value="Expressed in muscle tissue and 3 other cell types or tissues"/>
</dbReference>
<evidence type="ECO:0000313" key="2">
    <source>
        <dbReference type="Ensembl" id="ENSLACP00000003874.1"/>
    </source>
</evidence>
<keyword evidence="3" id="KW-1185">Reference proteome</keyword>
<dbReference type="InterPro" id="IPR004244">
    <property type="entry name" value="Transposase_22"/>
</dbReference>
<dbReference type="Ensembl" id="ENSLACT00000003909.1">
    <property type="protein sequence ID" value="ENSLACP00000003874.1"/>
    <property type="gene ID" value="ENSLACG00000003451.1"/>
</dbReference>
<reference evidence="2" key="2">
    <citation type="submission" date="2025-08" db="UniProtKB">
        <authorList>
            <consortium name="Ensembl"/>
        </authorList>
    </citation>
    <scope>IDENTIFICATION</scope>
</reference>
<organism evidence="2 3">
    <name type="scientific">Latimeria chalumnae</name>
    <name type="common">Coelacanth</name>
    <dbReference type="NCBI Taxonomy" id="7897"/>
    <lineage>
        <taxon>Eukaryota</taxon>
        <taxon>Metazoa</taxon>
        <taxon>Chordata</taxon>
        <taxon>Craniata</taxon>
        <taxon>Vertebrata</taxon>
        <taxon>Euteleostomi</taxon>
        <taxon>Coelacanthiformes</taxon>
        <taxon>Coelacanthidae</taxon>
        <taxon>Latimeria</taxon>
    </lineage>
</organism>
<reference evidence="2" key="3">
    <citation type="submission" date="2025-09" db="UniProtKB">
        <authorList>
            <consortium name="Ensembl"/>
        </authorList>
    </citation>
    <scope>IDENTIFICATION</scope>
</reference>
<dbReference type="Gene3D" id="1.20.5.340">
    <property type="match status" value="1"/>
</dbReference>
<evidence type="ECO:0000256" key="1">
    <source>
        <dbReference type="SAM" id="Coils"/>
    </source>
</evidence>
<dbReference type="EMBL" id="AFYH01259858">
    <property type="status" value="NOT_ANNOTATED_CDS"/>
    <property type="molecule type" value="Genomic_DNA"/>
</dbReference>
<sequence>TNSIGLILQGIREIKSSIAAMDKKLETYVKRLEEVEHHVGNTEDSVLSLESTVLQMQETITKLQGKTDDLENRSRRCNLRLVGLPEGEEGKDPASFLESWLPKLLNLPELINNLEVERAHRTYAPRERNIDRPRMLLFKLLCYRDKESILRQARKLGALIYNNKPVHIFPDMSAELFQKRKSFSGIKRLCKDLDVPFALLFPARLQIDFKGYEGLKMFEVRRGTDEE</sequence>
<dbReference type="STRING" id="7897.ENSLACP00000003874"/>
<dbReference type="AlphaFoldDB" id="H3A2K3"/>
<dbReference type="Gene3D" id="3.30.70.1820">
    <property type="entry name" value="L1 transposable element, RRM domain"/>
    <property type="match status" value="1"/>
</dbReference>
<dbReference type="OMA" id="MGIETKH"/>
<dbReference type="HOGENOM" id="CLU_062834_2_2_1"/>
<dbReference type="Proteomes" id="UP000008672">
    <property type="component" value="Unassembled WGS sequence"/>
</dbReference>
<name>H3A2K3_LATCH</name>